<feature type="domain" description="Ig-like" evidence="1">
    <location>
        <begin position="10"/>
        <end position="116"/>
    </location>
</feature>
<dbReference type="STRING" id="597456.A0A0L7REB2"/>
<dbReference type="InterPro" id="IPR036179">
    <property type="entry name" value="Ig-like_dom_sf"/>
</dbReference>
<dbReference type="Gene3D" id="2.60.40.10">
    <property type="entry name" value="Immunoglobulins"/>
    <property type="match status" value="1"/>
</dbReference>
<dbReference type="Proteomes" id="UP000053825">
    <property type="component" value="Unassembled WGS sequence"/>
</dbReference>
<organism evidence="2 3">
    <name type="scientific">Habropoda laboriosa</name>
    <dbReference type="NCBI Taxonomy" id="597456"/>
    <lineage>
        <taxon>Eukaryota</taxon>
        <taxon>Metazoa</taxon>
        <taxon>Ecdysozoa</taxon>
        <taxon>Arthropoda</taxon>
        <taxon>Hexapoda</taxon>
        <taxon>Insecta</taxon>
        <taxon>Pterygota</taxon>
        <taxon>Neoptera</taxon>
        <taxon>Endopterygota</taxon>
        <taxon>Hymenoptera</taxon>
        <taxon>Apocrita</taxon>
        <taxon>Aculeata</taxon>
        <taxon>Apoidea</taxon>
        <taxon>Anthophila</taxon>
        <taxon>Apidae</taxon>
        <taxon>Habropoda</taxon>
    </lineage>
</organism>
<dbReference type="SUPFAM" id="SSF48726">
    <property type="entry name" value="Immunoglobulin"/>
    <property type="match status" value="1"/>
</dbReference>
<proteinExistence type="predicted"/>
<evidence type="ECO:0000313" key="2">
    <source>
        <dbReference type="EMBL" id="KOC69066.1"/>
    </source>
</evidence>
<dbReference type="PROSITE" id="PS50835">
    <property type="entry name" value="IG_LIKE"/>
    <property type="match status" value="1"/>
</dbReference>
<dbReference type="AlphaFoldDB" id="A0A0L7REB2"/>
<evidence type="ECO:0000259" key="1">
    <source>
        <dbReference type="PROSITE" id="PS50835"/>
    </source>
</evidence>
<dbReference type="OrthoDB" id="6478865at2759"/>
<dbReference type="InterPro" id="IPR013783">
    <property type="entry name" value="Ig-like_fold"/>
</dbReference>
<protein>
    <recommendedName>
        <fullName evidence="1">Ig-like domain-containing protein</fullName>
    </recommendedName>
</protein>
<dbReference type="InterPro" id="IPR007110">
    <property type="entry name" value="Ig-like_dom"/>
</dbReference>
<dbReference type="PANTHER" id="PTHR21261">
    <property type="entry name" value="BEAT PROTEIN"/>
    <property type="match status" value="1"/>
</dbReference>
<keyword evidence="3" id="KW-1185">Reference proteome</keyword>
<name>A0A0L7REB2_9HYME</name>
<evidence type="ECO:0000313" key="3">
    <source>
        <dbReference type="Proteomes" id="UP000053825"/>
    </source>
</evidence>
<dbReference type="EMBL" id="KQ414613">
    <property type="protein sequence ID" value="KOC69066.1"/>
    <property type="molecule type" value="Genomic_DNA"/>
</dbReference>
<reference evidence="2 3" key="1">
    <citation type="submission" date="2015-07" db="EMBL/GenBank/DDBJ databases">
        <title>The genome of Habropoda laboriosa.</title>
        <authorList>
            <person name="Pan H."/>
            <person name="Kapheim K."/>
        </authorList>
    </citation>
    <scope>NUCLEOTIDE SEQUENCE [LARGE SCALE GENOMIC DNA]</scope>
    <source>
        <strain evidence="2">0110345459</strain>
    </source>
</reference>
<sequence length="247" mass="28969">MKLFSDIYASKIYSLDVPQVVRNGTGPIDLSCIYNVKEEENGLVIKWYHNMDQIYQWIPPRVINGFAEYPEQNLMHSYSRSIIQLRMVTIEMSGEYTCTISTFQEEDWMTTEMLVYMPEITATIHVNSFNESHLNLTCVANGAQPRPMLKIYIEGIEVDNYYDATVKPIGHEKINSVKRSAITSNTLEPMLLECEISVPHTDYKRRERIVFYPSSNRFNKIYKIIKVLRYTVCPVYLRILKYLENYE</sequence>
<accession>A0A0L7REB2</accession>
<gene>
    <name evidence="2" type="ORF">WH47_09623</name>
</gene>